<dbReference type="GO" id="GO:0051920">
    <property type="term" value="F:peroxiredoxin activity"/>
    <property type="evidence" value="ECO:0007669"/>
    <property type="project" value="InterPro"/>
</dbReference>
<dbReference type="SUPFAM" id="SSF69118">
    <property type="entry name" value="AhpD-like"/>
    <property type="match status" value="1"/>
</dbReference>
<dbReference type="Proteomes" id="UP000483004">
    <property type="component" value="Unassembled WGS sequence"/>
</dbReference>
<evidence type="ECO:0000313" key="5">
    <source>
        <dbReference type="Proteomes" id="UP000483004"/>
    </source>
</evidence>
<dbReference type="Gene3D" id="1.20.1290.10">
    <property type="entry name" value="AhpD-like"/>
    <property type="match status" value="1"/>
</dbReference>
<evidence type="ECO:0000256" key="1">
    <source>
        <dbReference type="SAM" id="MobiDB-lite"/>
    </source>
</evidence>
<keyword evidence="5" id="KW-1185">Reference proteome</keyword>
<evidence type="ECO:0000313" key="4">
    <source>
        <dbReference type="EMBL" id="KAB2381275.1"/>
    </source>
</evidence>
<protein>
    <submittedName>
        <fullName evidence="4">Carboxymuconolactone decarboxylase family protein</fullName>
    </submittedName>
</protein>
<feature type="domain" description="Carboxymuconolactone decarboxylase-like" evidence="3">
    <location>
        <begin position="56"/>
        <end position="137"/>
    </location>
</feature>
<sequence length="207" mass="22435">MTPSAAPRMRPLPIAEWAEEERELLRGNMARADRYLTGAADAPPVPSILGLFARHPRLSAPWLAFSGTLLDDGTLDPRDRELLILRVGHRTGCRYQWAQHVGMAKAAGLEPEQIAALRDGDGAGTWSERDRDILLAADQLVDGHTIDDALWERLAGRFDERRLLELLFVVGSYVCLAMVLNSVGLEPSNGSDPDAGPAPGPSGPPAE</sequence>
<accession>A0A6L3VVW5</accession>
<dbReference type="EMBL" id="WBMR01000039">
    <property type="protein sequence ID" value="KAB2381275.1"/>
    <property type="molecule type" value="Genomic_DNA"/>
</dbReference>
<feature type="region of interest" description="Disordered" evidence="1">
    <location>
        <begin position="187"/>
        <end position="207"/>
    </location>
</feature>
<feature type="transmembrane region" description="Helical" evidence="2">
    <location>
        <begin position="163"/>
        <end position="183"/>
    </location>
</feature>
<dbReference type="AlphaFoldDB" id="A0A6L3VVW5"/>
<gene>
    <name evidence="4" type="ORF">F9B16_16255</name>
</gene>
<dbReference type="OrthoDB" id="4704294at2"/>
<dbReference type="InterPro" id="IPR003779">
    <property type="entry name" value="CMD-like"/>
</dbReference>
<evidence type="ECO:0000256" key="2">
    <source>
        <dbReference type="SAM" id="Phobius"/>
    </source>
</evidence>
<reference evidence="4 5" key="1">
    <citation type="submission" date="2019-09" db="EMBL/GenBank/DDBJ databases">
        <title>Actinomadura physcomitrii sp. nov., a novel actinomycete isolated from moss [Physcomitrium sphaericum (Ludw) Fuernr].</title>
        <authorList>
            <person name="Liu C."/>
            <person name="Zhuang X."/>
        </authorList>
    </citation>
    <scope>NUCLEOTIDE SEQUENCE [LARGE SCALE GENOMIC DNA]</scope>
    <source>
        <strain evidence="4 5">CYP1-1B</strain>
    </source>
</reference>
<name>A0A6L3VVW5_9ACTN</name>
<keyword evidence="2" id="KW-1133">Transmembrane helix</keyword>
<keyword evidence="2" id="KW-0812">Transmembrane</keyword>
<dbReference type="Pfam" id="PF02627">
    <property type="entry name" value="CMD"/>
    <property type="match status" value="1"/>
</dbReference>
<dbReference type="PANTHER" id="PTHR34846:SF5">
    <property type="entry name" value="CARBOXYMUCONOLACTONE DECARBOXYLASE-LIKE DOMAIN-CONTAINING PROTEIN"/>
    <property type="match status" value="1"/>
</dbReference>
<feature type="compositionally biased region" description="Pro residues" evidence="1">
    <location>
        <begin position="196"/>
        <end position="207"/>
    </location>
</feature>
<dbReference type="RefSeq" id="WP_151540916.1">
    <property type="nucleotide sequence ID" value="NZ_WBMR01000039.1"/>
</dbReference>
<comment type="caution">
    <text evidence="4">The sequence shown here is derived from an EMBL/GenBank/DDBJ whole genome shotgun (WGS) entry which is preliminary data.</text>
</comment>
<evidence type="ECO:0000259" key="3">
    <source>
        <dbReference type="Pfam" id="PF02627"/>
    </source>
</evidence>
<dbReference type="InterPro" id="IPR029032">
    <property type="entry name" value="AhpD-like"/>
</dbReference>
<dbReference type="PANTHER" id="PTHR34846">
    <property type="entry name" value="4-CARBOXYMUCONOLACTONE DECARBOXYLASE FAMILY PROTEIN (AFU_ORTHOLOGUE AFUA_6G11590)"/>
    <property type="match status" value="1"/>
</dbReference>
<keyword evidence="2" id="KW-0472">Membrane</keyword>
<proteinExistence type="predicted"/>
<organism evidence="4 5">
    <name type="scientific">Actinomadura montaniterrae</name>
    <dbReference type="NCBI Taxonomy" id="1803903"/>
    <lineage>
        <taxon>Bacteria</taxon>
        <taxon>Bacillati</taxon>
        <taxon>Actinomycetota</taxon>
        <taxon>Actinomycetes</taxon>
        <taxon>Streptosporangiales</taxon>
        <taxon>Thermomonosporaceae</taxon>
        <taxon>Actinomadura</taxon>
    </lineage>
</organism>